<dbReference type="SUPFAM" id="SSF50129">
    <property type="entry name" value="GroES-like"/>
    <property type="match status" value="1"/>
</dbReference>
<evidence type="ECO:0000256" key="3">
    <source>
        <dbReference type="ARBA" id="ARBA00023002"/>
    </source>
</evidence>
<sequence length="284" mass="31533">MKVGVYYNNRDIRVEERPVPEIGPDEVLLRIKACGICGSDVMEWYRIKKAPRILGHEACGEIVRVGSGVRDWEVGDRVFVSHHVPCYECRYCRAGHHTLCETLRRTNIDPGGFAEFVRVPEINVRFGLFRLPDGISFDLGTFIEPLGCVIRGQRLVRLREGELVLILGSGISGQLHIRLAKARGATVIATDINDYRKGLARSSGADLVVDGRDDVTGAIVRDFGRLPDLAIVATAALPAIEQAFTAVDRGGRILFFAPTAPEERLPMPLFDLYFNGTEIYFSYA</sequence>
<dbReference type="InterPro" id="IPR036291">
    <property type="entry name" value="NAD(P)-bd_dom_sf"/>
</dbReference>
<evidence type="ECO:0000313" key="6">
    <source>
        <dbReference type="EMBL" id="RKX69020.1"/>
    </source>
</evidence>
<comment type="similarity">
    <text evidence="4">Belongs to the zinc-containing alcohol dehydrogenase family.</text>
</comment>
<name>A0A660SGB0_UNCW3</name>
<feature type="non-terminal residue" evidence="6">
    <location>
        <position position="284"/>
    </location>
</feature>
<evidence type="ECO:0000256" key="4">
    <source>
        <dbReference type="RuleBase" id="RU361277"/>
    </source>
</evidence>
<dbReference type="PROSITE" id="PS00059">
    <property type="entry name" value="ADH_ZINC"/>
    <property type="match status" value="1"/>
</dbReference>
<dbReference type="Gene3D" id="3.40.50.720">
    <property type="entry name" value="NAD(P)-binding Rossmann-like Domain"/>
    <property type="match status" value="1"/>
</dbReference>
<accession>A0A660SGB0</accession>
<dbReference type="Pfam" id="PF00107">
    <property type="entry name" value="ADH_zinc_N"/>
    <property type="match status" value="1"/>
</dbReference>
<dbReference type="InterPro" id="IPR050129">
    <property type="entry name" value="Zn_alcohol_dh"/>
</dbReference>
<dbReference type="SMART" id="SM00829">
    <property type="entry name" value="PKS_ER"/>
    <property type="match status" value="1"/>
</dbReference>
<dbReference type="GO" id="GO:0008270">
    <property type="term" value="F:zinc ion binding"/>
    <property type="evidence" value="ECO:0007669"/>
    <property type="project" value="InterPro"/>
</dbReference>
<feature type="domain" description="Enoyl reductase (ER)" evidence="5">
    <location>
        <begin position="9"/>
        <end position="255"/>
    </location>
</feature>
<dbReference type="InterPro" id="IPR011032">
    <property type="entry name" value="GroES-like_sf"/>
</dbReference>
<keyword evidence="3" id="KW-0560">Oxidoreductase</keyword>
<dbReference type="Pfam" id="PF08240">
    <property type="entry name" value="ADH_N"/>
    <property type="match status" value="1"/>
</dbReference>
<dbReference type="InterPro" id="IPR013154">
    <property type="entry name" value="ADH-like_N"/>
</dbReference>
<dbReference type="Gene3D" id="3.90.180.10">
    <property type="entry name" value="Medium-chain alcohol dehydrogenases, catalytic domain"/>
    <property type="match status" value="1"/>
</dbReference>
<dbReference type="InterPro" id="IPR013149">
    <property type="entry name" value="ADH-like_C"/>
</dbReference>
<gene>
    <name evidence="6" type="ORF">DRP53_09440</name>
</gene>
<organism evidence="6 7">
    <name type="scientific">candidate division WOR-3 bacterium</name>
    <dbReference type="NCBI Taxonomy" id="2052148"/>
    <lineage>
        <taxon>Bacteria</taxon>
        <taxon>Bacteria division WOR-3</taxon>
    </lineage>
</organism>
<dbReference type="InterPro" id="IPR002328">
    <property type="entry name" value="ADH_Zn_CS"/>
</dbReference>
<dbReference type="SUPFAM" id="SSF51735">
    <property type="entry name" value="NAD(P)-binding Rossmann-fold domains"/>
    <property type="match status" value="1"/>
</dbReference>
<dbReference type="InterPro" id="IPR020843">
    <property type="entry name" value="ER"/>
</dbReference>
<comment type="caution">
    <text evidence="6">The sequence shown here is derived from an EMBL/GenBank/DDBJ whole genome shotgun (WGS) entry which is preliminary data.</text>
</comment>
<dbReference type="PANTHER" id="PTHR43401:SF2">
    <property type="entry name" value="L-THREONINE 3-DEHYDROGENASE"/>
    <property type="match status" value="1"/>
</dbReference>
<dbReference type="EMBL" id="QNBE01000112">
    <property type="protein sequence ID" value="RKX69020.1"/>
    <property type="molecule type" value="Genomic_DNA"/>
</dbReference>
<dbReference type="PANTHER" id="PTHR43401">
    <property type="entry name" value="L-THREONINE 3-DEHYDROGENASE"/>
    <property type="match status" value="1"/>
</dbReference>
<dbReference type="Proteomes" id="UP000268469">
    <property type="component" value="Unassembled WGS sequence"/>
</dbReference>
<keyword evidence="1 4" id="KW-0479">Metal-binding</keyword>
<dbReference type="GO" id="GO:0016491">
    <property type="term" value="F:oxidoreductase activity"/>
    <property type="evidence" value="ECO:0007669"/>
    <property type="project" value="UniProtKB-KW"/>
</dbReference>
<proteinExistence type="inferred from homology"/>
<evidence type="ECO:0000259" key="5">
    <source>
        <dbReference type="SMART" id="SM00829"/>
    </source>
</evidence>
<evidence type="ECO:0000256" key="2">
    <source>
        <dbReference type="ARBA" id="ARBA00022833"/>
    </source>
</evidence>
<protein>
    <submittedName>
        <fullName evidence="6">Alcohol dehydrogenase</fullName>
    </submittedName>
</protein>
<evidence type="ECO:0000256" key="1">
    <source>
        <dbReference type="ARBA" id="ARBA00022723"/>
    </source>
</evidence>
<comment type="cofactor">
    <cofactor evidence="4">
        <name>Zn(2+)</name>
        <dbReference type="ChEBI" id="CHEBI:29105"/>
    </cofactor>
</comment>
<reference evidence="6 7" key="1">
    <citation type="submission" date="2018-06" db="EMBL/GenBank/DDBJ databases">
        <title>Extensive metabolic versatility and redundancy in microbially diverse, dynamic hydrothermal sediments.</title>
        <authorList>
            <person name="Dombrowski N."/>
            <person name="Teske A."/>
            <person name="Baker B.J."/>
        </authorList>
    </citation>
    <scope>NUCLEOTIDE SEQUENCE [LARGE SCALE GENOMIC DNA]</scope>
    <source>
        <strain evidence="6">B36_G15</strain>
    </source>
</reference>
<evidence type="ECO:0000313" key="7">
    <source>
        <dbReference type="Proteomes" id="UP000268469"/>
    </source>
</evidence>
<keyword evidence="2 4" id="KW-0862">Zinc</keyword>
<dbReference type="AlphaFoldDB" id="A0A660SGB0"/>